<organism evidence="1">
    <name type="scientific">Desulfobacca acetoxidans</name>
    <dbReference type="NCBI Taxonomy" id="60893"/>
    <lineage>
        <taxon>Bacteria</taxon>
        <taxon>Pseudomonadati</taxon>
        <taxon>Thermodesulfobacteriota</taxon>
        <taxon>Desulfobaccia</taxon>
        <taxon>Desulfobaccales</taxon>
        <taxon>Desulfobaccaceae</taxon>
        <taxon>Desulfobacca</taxon>
    </lineage>
</organism>
<dbReference type="EMBL" id="DTMF01000116">
    <property type="protein sequence ID" value="HGF33611.1"/>
    <property type="molecule type" value="Genomic_DNA"/>
</dbReference>
<protein>
    <submittedName>
        <fullName evidence="1">Uncharacterized protein</fullName>
    </submittedName>
</protein>
<dbReference type="Gene3D" id="6.20.20.10">
    <property type="match status" value="1"/>
</dbReference>
<proteinExistence type="predicted"/>
<reference evidence="1" key="1">
    <citation type="journal article" date="2020" name="mSystems">
        <title>Genome- and Community-Level Interaction Insights into Carbon Utilization and Element Cycling Functions of Hydrothermarchaeota in Hydrothermal Sediment.</title>
        <authorList>
            <person name="Zhou Z."/>
            <person name="Liu Y."/>
            <person name="Xu W."/>
            <person name="Pan J."/>
            <person name="Luo Z.H."/>
            <person name="Li M."/>
        </authorList>
    </citation>
    <scope>NUCLEOTIDE SEQUENCE [LARGE SCALE GENOMIC DNA]</scope>
    <source>
        <strain evidence="1">SpSt-897</strain>
    </source>
</reference>
<evidence type="ECO:0000313" key="1">
    <source>
        <dbReference type="EMBL" id="HGF33611.1"/>
    </source>
</evidence>
<gene>
    <name evidence="1" type="ORF">ENW96_04365</name>
</gene>
<dbReference type="AlphaFoldDB" id="A0A7C3ZB49"/>
<comment type="caution">
    <text evidence="1">The sequence shown here is derived from an EMBL/GenBank/DDBJ whole genome shotgun (WGS) entry which is preliminary data.</text>
</comment>
<accession>A0A7C3ZB49</accession>
<sequence>MELLDNPCPACKEAGVVQNPNWKKWFENSRELPPEGHWLHQQPEEVECLQCKGRGYVPTDLGCRLLEFLRRHNT</sequence>
<name>A0A7C3ZB49_9BACT</name>